<dbReference type="SUPFAM" id="SSF48464">
    <property type="entry name" value="ENTH/VHS domain"/>
    <property type="match status" value="1"/>
</dbReference>
<evidence type="ECO:0000259" key="2">
    <source>
        <dbReference type="PROSITE" id="PS50942"/>
    </source>
</evidence>
<proteinExistence type="predicted"/>
<keyword evidence="4" id="KW-1185">Reference proteome</keyword>
<organism evidence="3 4">
    <name type="scientific">Mya arenaria</name>
    <name type="common">Soft-shell clam</name>
    <dbReference type="NCBI Taxonomy" id="6604"/>
    <lineage>
        <taxon>Eukaryota</taxon>
        <taxon>Metazoa</taxon>
        <taxon>Spiralia</taxon>
        <taxon>Lophotrochozoa</taxon>
        <taxon>Mollusca</taxon>
        <taxon>Bivalvia</taxon>
        <taxon>Autobranchia</taxon>
        <taxon>Heteroconchia</taxon>
        <taxon>Euheterodonta</taxon>
        <taxon>Imparidentia</taxon>
        <taxon>Neoheterodontei</taxon>
        <taxon>Myida</taxon>
        <taxon>Myoidea</taxon>
        <taxon>Myidae</taxon>
        <taxon>Mya</taxon>
    </lineage>
</organism>
<feature type="region of interest" description="Disordered" evidence="1">
    <location>
        <begin position="140"/>
        <end position="187"/>
    </location>
</feature>
<reference evidence="3" key="1">
    <citation type="submission" date="2022-11" db="EMBL/GenBank/DDBJ databases">
        <title>Centuries of genome instability and evolution in soft-shell clam transmissible cancer (bioRxiv).</title>
        <authorList>
            <person name="Hart S.F.M."/>
            <person name="Yonemitsu M.A."/>
            <person name="Giersch R.M."/>
            <person name="Beal B.F."/>
            <person name="Arriagada G."/>
            <person name="Davis B.W."/>
            <person name="Ostrander E.A."/>
            <person name="Goff S.P."/>
            <person name="Metzger M.J."/>
        </authorList>
    </citation>
    <scope>NUCLEOTIDE SEQUENCE</scope>
    <source>
        <strain evidence="3">MELC-2E11</strain>
        <tissue evidence="3">Siphon/mantle</tissue>
    </source>
</reference>
<dbReference type="Pfam" id="PF01417">
    <property type="entry name" value="ENTH"/>
    <property type="match status" value="1"/>
</dbReference>
<feature type="compositionally biased region" description="Low complexity" evidence="1">
    <location>
        <begin position="276"/>
        <end position="285"/>
    </location>
</feature>
<dbReference type="Gene3D" id="1.25.40.90">
    <property type="match status" value="1"/>
</dbReference>
<feature type="compositionally biased region" description="Polar residues" evidence="1">
    <location>
        <begin position="212"/>
        <end position="225"/>
    </location>
</feature>
<gene>
    <name evidence="3" type="ORF">MAR_014830</name>
</gene>
<dbReference type="SMART" id="SM00273">
    <property type="entry name" value="ENTH"/>
    <property type="match status" value="1"/>
</dbReference>
<feature type="domain" description="ENTH" evidence="2">
    <location>
        <begin position="10"/>
        <end position="143"/>
    </location>
</feature>
<dbReference type="Proteomes" id="UP001164746">
    <property type="component" value="Chromosome 12"/>
</dbReference>
<protein>
    <submittedName>
        <fullName evidence="3">EPN4-like protein</fullName>
    </submittedName>
</protein>
<dbReference type="PROSITE" id="PS50942">
    <property type="entry name" value="ENTH"/>
    <property type="match status" value="1"/>
</dbReference>
<evidence type="ECO:0000313" key="4">
    <source>
        <dbReference type="Proteomes" id="UP001164746"/>
    </source>
</evidence>
<dbReference type="PANTHER" id="PTHR12276">
    <property type="entry name" value="EPSIN/ENT-RELATED"/>
    <property type="match status" value="1"/>
</dbReference>
<evidence type="ECO:0000313" key="3">
    <source>
        <dbReference type="EMBL" id="WAR20856.1"/>
    </source>
</evidence>
<name>A0ABY7FJD6_MYAAR</name>
<dbReference type="InterPro" id="IPR008942">
    <property type="entry name" value="ENTH_VHS"/>
</dbReference>
<sequence>MAVGDSKHTNVVMNYSEVETKVREATNDDAWGPHGSACGEISQYTYTYEHFPEVMGMLWKRMFHENKKSWRRTYKSLTLLIYLIRNGSERVVTGAREHLYDLRGLENYTFTDEHGKDQGLNVRHKAKEIIDLIQNDERLRDERKKAKKNKDKYTGMSGDGPSSRFGGYSDRYDENPRKKEGRLGEIDDWNDGKRSVVDGAVGKVKEIWNKTRGMNSPDETTSSKPSFDAGPSLIDMGNPSGGGAQGVADFADFQSAGNDFNPRASVQAQKEDDFADFSSASFPSPTREQNGGFADFSSLNSSQTQTNASNAANASSPDLFDVFSSVNGSSMQPSVPIQPSVNNTNNMGSMSTQGFMGNMGSANMGMGVHQPNLMGQSNIPRQPNLMSSNTGMMSSQQNMMMSQQNMMMSSQPNMMMSSQPNMMMSTPNMMSQPSMMSAQPNISVQPNMMGMQQNMVQQRPGMMQPQGMMGTPGMMPNQPQPAMGYNQPASGNMMGMMQPAPGGQAGGMNTWSGDASKVNISLDALSPAAKFQQHNRPSMNQLQQKSGGGVMAQPAGAQGGMGNLSMGMSGMNLGGQPPMMAGGGNMGMGMHGGMMGGPRMAGGMAGNSNFQQKTDNAFAVFGSMK</sequence>
<feature type="compositionally biased region" description="Basic and acidic residues" evidence="1">
    <location>
        <begin position="170"/>
        <end position="187"/>
    </location>
</feature>
<feature type="region of interest" description="Disordered" evidence="1">
    <location>
        <begin position="276"/>
        <end position="295"/>
    </location>
</feature>
<dbReference type="CDD" id="cd16989">
    <property type="entry name" value="ENTH_EpsinR"/>
    <property type="match status" value="1"/>
</dbReference>
<evidence type="ECO:0000256" key="1">
    <source>
        <dbReference type="SAM" id="MobiDB-lite"/>
    </source>
</evidence>
<dbReference type="PANTHER" id="PTHR12276:SF45">
    <property type="entry name" value="CLATHRIN INTERACTOR 1"/>
    <property type="match status" value="1"/>
</dbReference>
<dbReference type="InterPro" id="IPR013809">
    <property type="entry name" value="ENTH"/>
</dbReference>
<dbReference type="EMBL" id="CP111023">
    <property type="protein sequence ID" value="WAR20856.1"/>
    <property type="molecule type" value="Genomic_DNA"/>
</dbReference>
<accession>A0ABY7FJD6</accession>
<feature type="region of interest" description="Disordered" evidence="1">
    <location>
        <begin position="208"/>
        <end position="248"/>
    </location>
</feature>